<name>A0AAD5UCT2_9FUNG</name>
<dbReference type="Proteomes" id="UP001210925">
    <property type="component" value="Unassembled WGS sequence"/>
</dbReference>
<dbReference type="SUPFAM" id="SSF53474">
    <property type="entry name" value="alpha/beta-Hydrolases"/>
    <property type="match status" value="1"/>
</dbReference>
<dbReference type="PANTHER" id="PTHR15576:SF1">
    <property type="entry name" value="RIBITOL-5-PHOSPHATE XYLOSYLTRANSFERASE 1"/>
    <property type="match status" value="1"/>
</dbReference>
<dbReference type="EMBL" id="JADGKB010000087">
    <property type="protein sequence ID" value="KAJ3254367.1"/>
    <property type="molecule type" value="Genomic_DNA"/>
</dbReference>
<sequence length="673" mass="78292">MEDRFSQIGIKHMAELTHTNMPTPENFTNPWSEFMTCYEPYTIIYLESWTVKHFLKHILPKLTVPVILITGDGDTSNPEIDIQKYRQYLPEPGTKNPVIAHWFAQHCRPDAAKHKWITCIPLGINQWLQTREKFQLYAQTYGHLMNPMEGGAPAWKPQENSVLVSFGITKKKAFRKPVWDYYCGDGFKSTGGSASCFFKAVDKDYTFFDVFDAIRNARFVVSPPGEAIDCYRTYEALLLGSYPIVKTSVLDPIFEDLPVLIVKDLTKVTAKLLEDTYNDFRRRTWKFEKLYHSYWQNLIWKKRVELGGPSHFIKYHSKLELPHVPIPKPNSFIPGTCASKTKHYYPTTIPKPKDLAYTDRISQIGMKRLGELTYRNMPSPEEFDNALDDFLDCLHPYTTIYVDAWRTLDFAEKILPNLKVPVIVISGDGDSSNPYFGIRTFLKSLPGKPKRPPMIAHWFAQHCRPDAAEWDWITCIPLGVNQWIKARQNVHEYAQTYGHVMNRVEGGIPEWKPFENSVLVNFRNKTNSVEREKAWSYFCGEEFVKNGGSAHCFYKRVSTDFTFRDIFDIIRKARFVVSPPGAAIDCYRTYEALLLGSYPIVKTSQLDPIFVDLPVLIVDDFTHVTGQLLEETYHKFRSRDWNFEKLYHTYWQTVIWNKRVELGGPEFRLEYKK</sequence>
<keyword evidence="2" id="KW-1185">Reference proteome</keyword>
<comment type="caution">
    <text evidence="1">The sequence shown here is derived from an EMBL/GenBank/DDBJ whole genome shotgun (WGS) entry which is preliminary data.</text>
</comment>
<organism evidence="1 2">
    <name type="scientific">Boothiomyces macroporosus</name>
    <dbReference type="NCBI Taxonomy" id="261099"/>
    <lineage>
        <taxon>Eukaryota</taxon>
        <taxon>Fungi</taxon>
        <taxon>Fungi incertae sedis</taxon>
        <taxon>Chytridiomycota</taxon>
        <taxon>Chytridiomycota incertae sedis</taxon>
        <taxon>Chytridiomycetes</taxon>
        <taxon>Rhizophydiales</taxon>
        <taxon>Terramycetaceae</taxon>
        <taxon>Boothiomyces</taxon>
    </lineage>
</organism>
<dbReference type="InterPro" id="IPR029058">
    <property type="entry name" value="AB_hydrolase_fold"/>
</dbReference>
<accession>A0AAD5UCT2</accession>
<dbReference type="AlphaFoldDB" id="A0AAD5UCT2"/>
<dbReference type="GO" id="GO:0120053">
    <property type="term" value="F:ribitol beta-1,4-xylosyltransferase activity"/>
    <property type="evidence" value="ECO:0007669"/>
    <property type="project" value="InterPro"/>
</dbReference>
<proteinExistence type="predicted"/>
<dbReference type="GO" id="GO:0005794">
    <property type="term" value="C:Golgi apparatus"/>
    <property type="evidence" value="ECO:0007669"/>
    <property type="project" value="TreeGrafter"/>
</dbReference>
<evidence type="ECO:0008006" key="3">
    <source>
        <dbReference type="Google" id="ProtNLM"/>
    </source>
</evidence>
<dbReference type="InterPro" id="IPR055286">
    <property type="entry name" value="RXYLT1-like"/>
</dbReference>
<protein>
    <recommendedName>
        <fullName evidence="3">Exostosin GT47 domain-containing protein</fullName>
    </recommendedName>
</protein>
<dbReference type="GO" id="GO:0035269">
    <property type="term" value="P:protein O-linked glycosylation via mannose"/>
    <property type="evidence" value="ECO:0007669"/>
    <property type="project" value="InterPro"/>
</dbReference>
<reference evidence="1" key="1">
    <citation type="submission" date="2020-05" db="EMBL/GenBank/DDBJ databases">
        <title>Phylogenomic resolution of chytrid fungi.</title>
        <authorList>
            <person name="Stajich J.E."/>
            <person name="Amses K."/>
            <person name="Simmons R."/>
            <person name="Seto K."/>
            <person name="Myers J."/>
            <person name="Bonds A."/>
            <person name="Quandt C.A."/>
            <person name="Barry K."/>
            <person name="Liu P."/>
            <person name="Grigoriev I."/>
            <person name="Longcore J.E."/>
            <person name="James T.Y."/>
        </authorList>
    </citation>
    <scope>NUCLEOTIDE SEQUENCE</scope>
    <source>
        <strain evidence="1">PLAUS21</strain>
    </source>
</reference>
<evidence type="ECO:0000313" key="2">
    <source>
        <dbReference type="Proteomes" id="UP001210925"/>
    </source>
</evidence>
<dbReference type="PANTHER" id="PTHR15576">
    <property type="entry name" value="RIBITOL-5-PHOSPHATE XYLOSYLTRANSFERASE 1"/>
    <property type="match status" value="1"/>
</dbReference>
<evidence type="ECO:0000313" key="1">
    <source>
        <dbReference type="EMBL" id="KAJ3254367.1"/>
    </source>
</evidence>
<gene>
    <name evidence="1" type="ORF">HK103_007249</name>
</gene>